<dbReference type="PANTHER" id="PTHR48084:SF4">
    <property type="entry name" value="2-OXOGLUTARATE OXIDOREDUCTASE SUBUNIT KORB"/>
    <property type="match status" value="1"/>
</dbReference>
<dbReference type="SUPFAM" id="SSF52518">
    <property type="entry name" value="Thiamin diphosphate-binding fold (THDP-binding)"/>
    <property type="match status" value="1"/>
</dbReference>
<dbReference type="InterPro" id="IPR011766">
    <property type="entry name" value="TPP_enzyme_TPP-bd"/>
</dbReference>
<dbReference type="PANTHER" id="PTHR48084">
    <property type="entry name" value="2-OXOGLUTARATE OXIDOREDUCTASE SUBUNIT KORB-RELATED"/>
    <property type="match status" value="1"/>
</dbReference>
<accession>A0A0E9M0D2</accession>
<dbReference type="GO" id="GO:0045333">
    <property type="term" value="P:cellular respiration"/>
    <property type="evidence" value="ECO:0007669"/>
    <property type="project" value="UniProtKB-ARBA"/>
</dbReference>
<dbReference type="GO" id="GO:0030976">
    <property type="term" value="F:thiamine pyrophosphate binding"/>
    <property type="evidence" value="ECO:0007669"/>
    <property type="project" value="InterPro"/>
</dbReference>
<name>A0A0E9M0D2_9BACT</name>
<sequence length="354" mass="39702">MSDLKQYTFVDYKSSMNVRWCPGCGDHAILNTVQKAMAELHLRPEEVVVISGIGCSSRFTYYMNTYGFHTIHGRGSAIASGVKVANPKLKVWQITGDGDALAIGGNHFIHTVRRNMDLNIILFNNQIYGLTKGQYSPTSKHGFISKTSPFGTVEEPFRPGELTIGARGHFFARSIDKELKLCVEVFKEAANFEGAAVVEILQNCVIYNDQTHQAITDKEHKEDRTIVLEHGQAMIFGKSKNKGLMLEGLMLKVVEIGKGGITLDDILIHDAECMDSTMHLKLANMEYPEYPVALGVIRKVKGEVYDQQVERQIERVQKDNPIKLSGIWPPMAMFGKLSELQFKACYESRHEICI</sequence>
<dbReference type="RefSeq" id="WP_227625817.1">
    <property type="nucleotide sequence ID" value="NZ_BAZW01000034.1"/>
</dbReference>
<dbReference type="CDD" id="cd03375">
    <property type="entry name" value="TPP_OGFOR"/>
    <property type="match status" value="1"/>
</dbReference>
<dbReference type="EMBL" id="BAZW01000034">
    <property type="protein sequence ID" value="GAO30944.1"/>
    <property type="molecule type" value="Genomic_DNA"/>
</dbReference>
<organism evidence="3 4">
    <name type="scientific">Geofilum rubicundum JCM 15548</name>
    <dbReference type="NCBI Taxonomy" id="1236989"/>
    <lineage>
        <taxon>Bacteria</taxon>
        <taxon>Pseudomonadati</taxon>
        <taxon>Bacteroidota</taxon>
        <taxon>Bacteroidia</taxon>
        <taxon>Marinilabiliales</taxon>
        <taxon>Marinilabiliaceae</taxon>
        <taxon>Geofilum</taxon>
    </lineage>
</organism>
<dbReference type="STRING" id="1236989.JCM15548_13267"/>
<dbReference type="GO" id="GO:0016625">
    <property type="term" value="F:oxidoreductase activity, acting on the aldehyde or oxo group of donors, iron-sulfur protein as acceptor"/>
    <property type="evidence" value="ECO:0007669"/>
    <property type="project" value="UniProtKB-ARBA"/>
</dbReference>
<reference evidence="3 4" key="1">
    <citation type="journal article" date="2015" name="Microbes Environ.">
        <title>Distribution and evolution of nitrogen fixation genes in the phylum bacteroidetes.</title>
        <authorList>
            <person name="Inoue J."/>
            <person name="Oshima K."/>
            <person name="Suda W."/>
            <person name="Sakamoto M."/>
            <person name="Iino T."/>
            <person name="Noda S."/>
            <person name="Hongoh Y."/>
            <person name="Hattori M."/>
            <person name="Ohkuma M."/>
        </authorList>
    </citation>
    <scope>NUCLEOTIDE SEQUENCE [LARGE SCALE GENOMIC DNA]</scope>
    <source>
        <strain evidence="3">JCM 15548</strain>
    </source>
</reference>
<feature type="domain" description="Thiamine pyrophosphate enzyme TPP-binding" evidence="2">
    <location>
        <begin position="53"/>
        <end position="200"/>
    </location>
</feature>
<dbReference type="AlphaFoldDB" id="A0A0E9M0D2"/>
<comment type="caution">
    <text evidence="3">The sequence shown here is derived from an EMBL/GenBank/DDBJ whole genome shotgun (WGS) entry which is preliminary data.</text>
</comment>
<dbReference type="Gene3D" id="3.40.50.970">
    <property type="match status" value="1"/>
</dbReference>
<evidence type="ECO:0000313" key="4">
    <source>
        <dbReference type="Proteomes" id="UP000032900"/>
    </source>
</evidence>
<keyword evidence="1" id="KW-0560">Oxidoreductase</keyword>
<protein>
    <submittedName>
        <fullName evidence="3">2-oxoglutarate oxidoreductase, beta subunit</fullName>
    </submittedName>
</protein>
<dbReference type="InterPro" id="IPR029061">
    <property type="entry name" value="THDP-binding"/>
</dbReference>
<dbReference type="InterPro" id="IPR051457">
    <property type="entry name" value="2-oxoacid:Fd_oxidoreductase"/>
</dbReference>
<evidence type="ECO:0000313" key="3">
    <source>
        <dbReference type="EMBL" id="GAO30944.1"/>
    </source>
</evidence>
<evidence type="ECO:0000259" key="2">
    <source>
        <dbReference type="Pfam" id="PF02775"/>
    </source>
</evidence>
<keyword evidence="4" id="KW-1185">Reference proteome</keyword>
<evidence type="ECO:0000256" key="1">
    <source>
        <dbReference type="ARBA" id="ARBA00023002"/>
    </source>
</evidence>
<gene>
    <name evidence="3" type="ORF">JCM15548_13267</name>
</gene>
<dbReference type="GO" id="GO:0044281">
    <property type="term" value="P:small molecule metabolic process"/>
    <property type="evidence" value="ECO:0007669"/>
    <property type="project" value="UniProtKB-ARBA"/>
</dbReference>
<proteinExistence type="predicted"/>
<dbReference type="Pfam" id="PF02775">
    <property type="entry name" value="TPP_enzyme_C"/>
    <property type="match status" value="1"/>
</dbReference>
<dbReference type="Proteomes" id="UP000032900">
    <property type="component" value="Unassembled WGS sequence"/>
</dbReference>